<name>A0AAV4UJQ9_9ARAC</name>
<proteinExistence type="predicted"/>
<reference evidence="1 2" key="1">
    <citation type="submission" date="2021-06" db="EMBL/GenBank/DDBJ databases">
        <title>Caerostris darwini draft genome.</title>
        <authorList>
            <person name="Kono N."/>
            <person name="Arakawa K."/>
        </authorList>
    </citation>
    <scope>NUCLEOTIDE SEQUENCE [LARGE SCALE GENOMIC DNA]</scope>
</reference>
<dbReference type="Proteomes" id="UP001054837">
    <property type="component" value="Unassembled WGS sequence"/>
</dbReference>
<comment type="caution">
    <text evidence="1">The sequence shown here is derived from an EMBL/GenBank/DDBJ whole genome shotgun (WGS) entry which is preliminary data.</text>
</comment>
<organism evidence="1 2">
    <name type="scientific">Caerostris darwini</name>
    <dbReference type="NCBI Taxonomy" id="1538125"/>
    <lineage>
        <taxon>Eukaryota</taxon>
        <taxon>Metazoa</taxon>
        <taxon>Ecdysozoa</taxon>
        <taxon>Arthropoda</taxon>
        <taxon>Chelicerata</taxon>
        <taxon>Arachnida</taxon>
        <taxon>Araneae</taxon>
        <taxon>Araneomorphae</taxon>
        <taxon>Entelegynae</taxon>
        <taxon>Araneoidea</taxon>
        <taxon>Araneidae</taxon>
        <taxon>Caerostris</taxon>
    </lineage>
</organism>
<dbReference type="EMBL" id="BPLQ01011449">
    <property type="protein sequence ID" value="GIY57961.1"/>
    <property type="molecule type" value="Genomic_DNA"/>
</dbReference>
<accession>A0AAV4UJQ9</accession>
<protein>
    <submittedName>
        <fullName evidence="1">Uncharacterized protein</fullName>
    </submittedName>
</protein>
<gene>
    <name evidence="1" type="primary">AVEN_175512_1</name>
    <name evidence="1" type="ORF">CDAR_284481</name>
</gene>
<dbReference type="AlphaFoldDB" id="A0AAV4UJQ9"/>
<evidence type="ECO:0000313" key="1">
    <source>
        <dbReference type="EMBL" id="GIY57961.1"/>
    </source>
</evidence>
<keyword evidence="2" id="KW-1185">Reference proteome</keyword>
<evidence type="ECO:0000313" key="2">
    <source>
        <dbReference type="Proteomes" id="UP001054837"/>
    </source>
</evidence>
<sequence>MTPAPLDGHKSVVELLHPDRKGHYVIDLYIKDFGVEKYKNLLEKIGFKIIEIVEEERRIPYMTDDLCRATLYGIYKVGFEIPEEKKEEFKDDALQSFMKTNARTEDGKLWYFATDISILAMKPKKDSVSRRRK</sequence>